<gene>
    <name evidence="3" type="ORF">VQ03_05860</name>
</gene>
<evidence type="ECO:0000256" key="2">
    <source>
        <dbReference type="SAM" id="Phobius"/>
    </source>
</evidence>
<feature type="region of interest" description="Disordered" evidence="1">
    <location>
        <begin position="1"/>
        <end position="26"/>
    </location>
</feature>
<evidence type="ECO:0000313" key="4">
    <source>
        <dbReference type="Proteomes" id="UP000036449"/>
    </source>
</evidence>
<name>A0A0J6TE19_9HYPH</name>
<evidence type="ECO:0000256" key="1">
    <source>
        <dbReference type="SAM" id="MobiDB-lite"/>
    </source>
</evidence>
<accession>A0A0J6TE19</accession>
<dbReference type="PATRIC" id="fig|1187852.3.peg.4434"/>
<keyword evidence="2" id="KW-1133">Transmembrane helix</keyword>
<protein>
    <submittedName>
        <fullName evidence="3">Uncharacterized protein</fullName>
    </submittedName>
</protein>
<dbReference type="EMBL" id="LABZ01000032">
    <property type="protein sequence ID" value="KMO43913.1"/>
    <property type="molecule type" value="Genomic_DNA"/>
</dbReference>
<reference evidence="3 4" key="1">
    <citation type="submission" date="2015-03" db="EMBL/GenBank/DDBJ databases">
        <title>Genome sequencing of Methylobacterium tarhaniae DSM 25844.</title>
        <authorList>
            <person name="Chaudhry V."/>
            <person name="Patil P.B."/>
        </authorList>
    </citation>
    <scope>NUCLEOTIDE SEQUENCE [LARGE SCALE GENOMIC DNA]</scope>
    <source>
        <strain evidence="3 4">DSM 25844</strain>
    </source>
</reference>
<keyword evidence="2" id="KW-0472">Membrane</keyword>
<dbReference type="AlphaFoldDB" id="A0A0J6TE19"/>
<sequence length="95" mass="10242">MPQRLRPGSRGTPKARASPLERKTMSCRHNAVAPLPHMIATAPSHLRKWRRFPRTLPQPANDNVRPGSTAEAGLWAAALGATATMVAVLIVGMLV</sequence>
<dbReference type="Proteomes" id="UP000036449">
    <property type="component" value="Unassembled WGS sequence"/>
</dbReference>
<keyword evidence="4" id="KW-1185">Reference proteome</keyword>
<organism evidence="3 4">
    <name type="scientific">Methylobacterium tarhaniae</name>
    <dbReference type="NCBI Taxonomy" id="1187852"/>
    <lineage>
        <taxon>Bacteria</taxon>
        <taxon>Pseudomonadati</taxon>
        <taxon>Pseudomonadota</taxon>
        <taxon>Alphaproteobacteria</taxon>
        <taxon>Hyphomicrobiales</taxon>
        <taxon>Methylobacteriaceae</taxon>
        <taxon>Methylobacterium</taxon>
    </lineage>
</organism>
<keyword evidence="2" id="KW-0812">Transmembrane</keyword>
<comment type="caution">
    <text evidence="3">The sequence shown here is derived from an EMBL/GenBank/DDBJ whole genome shotgun (WGS) entry which is preliminary data.</text>
</comment>
<proteinExistence type="predicted"/>
<evidence type="ECO:0000313" key="3">
    <source>
        <dbReference type="EMBL" id="KMO43913.1"/>
    </source>
</evidence>
<feature type="transmembrane region" description="Helical" evidence="2">
    <location>
        <begin position="74"/>
        <end position="94"/>
    </location>
</feature>